<protein>
    <submittedName>
        <fullName evidence="3">Uncharacterized protein</fullName>
    </submittedName>
</protein>
<feature type="region of interest" description="Disordered" evidence="1">
    <location>
        <begin position="20"/>
        <end position="54"/>
    </location>
</feature>
<evidence type="ECO:0000256" key="2">
    <source>
        <dbReference type="SAM" id="SignalP"/>
    </source>
</evidence>
<keyword evidence="2" id="KW-0732">Signal</keyword>
<keyword evidence="4" id="KW-1185">Reference proteome</keyword>
<gene>
    <name evidence="3" type="ORF">JI435_105370</name>
</gene>
<evidence type="ECO:0000313" key="4">
    <source>
        <dbReference type="Proteomes" id="UP000663193"/>
    </source>
</evidence>
<name>A0A7U2FJK3_PHANO</name>
<organism evidence="3 4">
    <name type="scientific">Phaeosphaeria nodorum (strain SN15 / ATCC MYA-4574 / FGSC 10173)</name>
    <name type="common">Glume blotch fungus</name>
    <name type="synonym">Parastagonospora nodorum</name>
    <dbReference type="NCBI Taxonomy" id="321614"/>
    <lineage>
        <taxon>Eukaryota</taxon>
        <taxon>Fungi</taxon>
        <taxon>Dikarya</taxon>
        <taxon>Ascomycota</taxon>
        <taxon>Pezizomycotina</taxon>
        <taxon>Dothideomycetes</taxon>
        <taxon>Pleosporomycetidae</taxon>
        <taxon>Pleosporales</taxon>
        <taxon>Pleosporineae</taxon>
        <taxon>Phaeosphaeriaceae</taxon>
        <taxon>Parastagonospora</taxon>
    </lineage>
</organism>
<evidence type="ECO:0000256" key="1">
    <source>
        <dbReference type="SAM" id="MobiDB-lite"/>
    </source>
</evidence>
<dbReference type="VEuPathDB" id="FungiDB:JI435_105370"/>
<accession>A0A7U2FJK3</accession>
<feature type="signal peptide" evidence="2">
    <location>
        <begin position="1"/>
        <end position="18"/>
    </location>
</feature>
<feature type="chain" id="PRO_5030616960" evidence="2">
    <location>
        <begin position="19"/>
        <end position="54"/>
    </location>
</feature>
<sequence length="54" mass="6101">MKHFLALFFLAGLAVAEAQFSRPPKDRRDAEPQIATKPPQGRRNAEPQITTRLL</sequence>
<reference evidence="4" key="1">
    <citation type="journal article" date="2021" name="BMC Genomics">
        <title>Chromosome-level genome assembly and manually-curated proteome of model necrotroph Parastagonospora nodorum Sn15 reveals a genome-wide trove of candidate effector homologs, and redundancy of virulence-related functions within an accessory chromosome.</title>
        <authorList>
            <person name="Bertazzoni S."/>
            <person name="Jones D.A.B."/>
            <person name="Phan H.T."/>
            <person name="Tan K.-C."/>
            <person name="Hane J.K."/>
        </authorList>
    </citation>
    <scope>NUCLEOTIDE SEQUENCE [LARGE SCALE GENOMIC DNA]</scope>
    <source>
        <strain evidence="4">SN15 / ATCC MYA-4574 / FGSC 10173)</strain>
    </source>
</reference>
<dbReference type="Proteomes" id="UP000663193">
    <property type="component" value="Chromosome 17"/>
</dbReference>
<dbReference type="AlphaFoldDB" id="A0A7U2FJK3"/>
<evidence type="ECO:0000313" key="3">
    <source>
        <dbReference type="EMBL" id="QRD04600.1"/>
    </source>
</evidence>
<dbReference type="EMBL" id="CP069039">
    <property type="protein sequence ID" value="QRD04600.1"/>
    <property type="molecule type" value="Genomic_DNA"/>
</dbReference>
<proteinExistence type="predicted"/>